<evidence type="ECO:0000256" key="1">
    <source>
        <dbReference type="PROSITE-ProRule" id="PRU00042"/>
    </source>
</evidence>
<gene>
    <name evidence="3" type="ORF">GJ744_002080</name>
</gene>
<keyword evidence="4" id="KW-1185">Reference proteome</keyword>
<keyword evidence="1" id="KW-0863">Zinc-finger</keyword>
<dbReference type="Proteomes" id="UP000606974">
    <property type="component" value="Unassembled WGS sequence"/>
</dbReference>
<dbReference type="GO" id="GO:0008270">
    <property type="term" value="F:zinc ion binding"/>
    <property type="evidence" value="ECO:0007669"/>
    <property type="project" value="UniProtKB-KW"/>
</dbReference>
<dbReference type="OrthoDB" id="3524154at2759"/>
<dbReference type="InterPro" id="IPR057026">
    <property type="entry name" value="Znf-C2H2_ascomycetes"/>
</dbReference>
<dbReference type="AlphaFoldDB" id="A0A8H7A8H2"/>
<proteinExistence type="predicted"/>
<dbReference type="PROSITE" id="PS50157">
    <property type="entry name" value="ZINC_FINGER_C2H2_2"/>
    <property type="match status" value="1"/>
</dbReference>
<feature type="domain" description="C2H2-type" evidence="2">
    <location>
        <begin position="72"/>
        <end position="100"/>
    </location>
</feature>
<dbReference type="EMBL" id="JAACFV010000133">
    <property type="protein sequence ID" value="KAF7504585.1"/>
    <property type="molecule type" value="Genomic_DNA"/>
</dbReference>
<reference evidence="3" key="1">
    <citation type="submission" date="2020-02" db="EMBL/GenBank/DDBJ databases">
        <authorList>
            <person name="Palmer J.M."/>
        </authorList>
    </citation>
    <scope>NUCLEOTIDE SEQUENCE</scope>
    <source>
        <strain evidence="3">EPUS1.4</strain>
        <tissue evidence="3">Thallus</tissue>
    </source>
</reference>
<dbReference type="SUPFAM" id="SSF57667">
    <property type="entry name" value="beta-beta-alpha zinc fingers"/>
    <property type="match status" value="1"/>
</dbReference>
<dbReference type="InterPro" id="IPR013087">
    <property type="entry name" value="Znf_C2H2_type"/>
</dbReference>
<protein>
    <recommendedName>
        <fullName evidence="2">C2H2-type domain-containing protein</fullName>
    </recommendedName>
</protein>
<name>A0A8H7A8H2_9EURO</name>
<dbReference type="InterPro" id="IPR036236">
    <property type="entry name" value="Znf_C2H2_sf"/>
</dbReference>
<dbReference type="PROSITE" id="PS00028">
    <property type="entry name" value="ZINC_FINGER_C2H2_1"/>
    <property type="match status" value="1"/>
</dbReference>
<comment type="caution">
    <text evidence="3">The sequence shown here is derived from an EMBL/GenBank/DDBJ whole genome shotgun (WGS) entry which is preliminary data.</text>
</comment>
<keyword evidence="1" id="KW-0479">Metal-binding</keyword>
<sequence length="234" mass="26188">MDKHAPQIATPSSLSPARARRPALIDQVTETTVSGSSGIAPRRVYMCECCPKKPKRFDNEEELKIHMMEKQYKCGYCRNRFKNKNEAEQHENSLHLRRYSWSCAAISGYEAAFHPSTSPASQTTNGPSGDACGFCGREFPNFPRDSHSRIEHLTNLHNFQECKQTKFFRADHFQQHLKHSHTGTSGKWTNMLVNACMKEELAVDAPGGAIMEAGEPVTEFTTSAQIESVTSTCS</sequence>
<evidence type="ECO:0000313" key="3">
    <source>
        <dbReference type="EMBL" id="KAF7504585.1"/>
    </source>
</evidence>
<keyword evidence="1" id="KW-0862">Zinc</keyword>
<dbReference type="Pfam" id="PF24537">
    <property type="entry name" value="zf-C2H2_fungi"/>
    <property type="match status" value="1"/>
</dbReference>
<evidence type="ECO:0000313" key="4">
    <source>
        <dbReference type="Proteomes" id="UP000606974"/>
    </source>
</evidence>
<organism evidence="3 4">
    <name type="scientific">Endocarpon pusillum</name>
    <dbReference type="NCBI Taxonomy" id="364733"/>
    <lineage>
        <taxon>Eukaryota</taxon>
        <taxon>Fungi</taxon>
        <taxon>Dikarya</taxon>
        <taxon>Ascomycota</taxon>
        <taxon>Pezizomycotina</taxon>
        <taxon>Eurotiomycetes</taxon>
        <taxon>Chaetothyriomycetidae</taxon>
        <taxon>Verrucariales</taxon>
        <taxon>Verrucariaceae</taxon>
        <taxon>Endocarpon</taxon>
    </lineage>
</organism>
<evidence type="ECO:0000259" key="2">
    <source>
        <dbReference type="PROSITE" id="PS50157"/>
    </source>
</evidence>
<accession>A0A8H7A8H2</accession>
<dbReference type="Gene3D" id="3.30.160.60">
    <property type="entry name" value="Classic Zinc Finger"/>
    <property type="match status" value="1"/>
</dbReference>